<dbReference type="PANTHER" id="PTHR31528">
    <property type="entry name" value="4-AMINO-5-HYDROXYMETHYL-2-METHYLPYRIMIDINE PHOSPHATE SYNTHASE THI11-RELATED"/>
    <property type="match status" value="1"/>
</dbReference>
<proteinExistence type="predicted"/>
<dbReference type="EMBL" id="CP006939">
    <property type="protein sequence ID" value="AHC16076.1"/>
    <property type="molecule type" value="Genomic_DNA"/>
</dbReference>
<evidence type="ECO:0000313" key="2">
    <source>
        <dbReference type="EMBL" id="AHC16076.1"/>
    </source>
</evidence>
<dbReference type="eggNOG" id="COG0715">
    <property type="taxonomic scope" value="Bacteria"/>
</dbReference>
<evidence type="ECO:0000313" key="3">
    <source>
        <dbReference type="Proteomes" id="UP000018680"/>
    </source>
</evidence>
<dbReference type="KEGG" id="slr:L21SP2_2724"/>
<dbReference type="STRING" id="1307761.L21SP2_2724"/>
<dbReference type="Gene3D" id="3.40.190.10">
    <property type="entry name" value="Periplasmic binding protein-like II"/>
    <property type="match status" value="2"/>
</dbReference>
<dbReference type="GO" id="GO:0009228">
    <property type="term" value="P:thiamine biosynthetic process"/>
    <property type="evidence" value="ECO:0007669"/>
    <property type="project" value="InterPro"/>
</dbReference>
<feature type="domain" description="SsuA/THI5-like" evidence="1">
    <location>
        <begin position="54"/>
        <end position="269"/>
    </location>
</feature>
<dbReference type="InterPro" id="IPR015168">
    <property type="entry name" value="SsuA/THI5"/>
</dbReference>
<protein>
    <submittedName>
        <fullName evidence="2">Hydroxymethylpyrimidine ABC transporter, substrate-binding component</fullName>
    </submittedName>
</protein>
<dbReference type="Pfam" id="PF09084">
    <property type="entry name" value="NMT1"/>
    <property type="match status" value="1"/>
</dbReference>
<accession>V5WLW6</accession>
<organism evidence="2 3">
    <name type="scientific">Salinispira pacifica</name>
    <dbReference type="NCBI Taxonomy" id="1307761"/>
    <lineage>
        <taxon>Bacteria</taxon>
        <taxon>Pseudomonadati</taxon>
        <taxon>Spirochaetota</taxon>
        <taxon>Spirochaetia</taxon>
        <taxon>Spirochaetales</taxon>
        <taxon>Spirochaetaceae</taxon>
        <taxon>Salinispira</taxon>
    </lineage>
</organism>
<dbReference type="PANTHER" id="PTHR31528:SF3">
    <property type="entry name" value="THIAMINE BIOSYNTHESIS PROTEIN HI_0357-RELATED"/>
    <property type="match status" value="1"/>
</dbReference>
<dbReference type="AlphaFoldDB" id="V5WLW6"/>
<dbReference type="Proteomes" id="UP000018680">
    <property type="component" value="Chromosome"/>
</dbReference>
<dbReference type="HOGENOM" id="CLU_028871_6_0_12"/>
<reference evidence="2 3" key="1">
    <citation type="journal article" date="2015" name="Stand. Genomic Sci.">
        <title>Complete genome sequence and description of Salinispira pacifica gen. nov., sp. nov., a novel spirochaete isolated form a hypersaline microbial mat.</title>
        <authorList>
            <person name="Ben Hania W."/>
            <person name="Joseph M."/>
            <person name="Schumann P."/>
            <person name="Bunk B."/>
            <person name="Fiebig A."/>
            <person name="Sproer C."/>
            <person name="Klenk H.P."/>
            <person name="Fardeau M.L."/>
            <person name="Spring S."/>
        </authorList>
    </citation>
    <scope>NUCLEOTIDE SEQUENCE [LARGE SCALE GENOMIC DNA]</scope>
    <source>
        <strain evidence="2 3">L21-RPul-D2</strain>
    </source>
</reference>
<dbReference type="InterPro" id="IPR027939">
    <property type="entry name" value="NMT1/THI5"/>
</dbReference>
<dbReference type="SUPFAM" id="SSF53850">
    <property type="entry name" value="Periplasmic binding protein-like II"/>
    <property type="match status" value="1"/>
</dbReference>
<keyword evidence="3" id="KW-1185">Reference proteome</keyword>
<dbReference type="OrthoDB" id="9815602at2"/>
<gene>
    <name evidence="2" type="ORF">L21SP2_2724</name>
</gene>
<evidence type="ECO:0000259" key="1">
    <source>
        <dbReference type="Pfam" id="PF09084"/>
    </source>
</evidence>
<name>V5WLW6_9SPIO</name>
<sequence>MRKGTYRHIIVFLIAGIAAASLWASGGSEGAGDRNSGDISEPEKIVLTLDWVPNTNHIGAYVARDLGFFEEAGLDVEIIQPSEASAESLVAIGKADFGYSYQESVTFARTGEDELPVVALAAVIQHNTSGFASPADRGIETIADLEGMTYGGWGSPVETAMLETLLEAEGLSLDDITLLNSGSADFFAATDREVDFSWVFEGWTLVEAEIRDVPLNYLDLAELNQVFDYYTPVIIASETLLEERGDTARAFLTALSRGYEYAVENPLEAGELLVDAVPEIPAELAVQSLEFLKDEFIAEAPRWGEMRSIVWSRYADWLYENQLINRELDVEASFTNEYLPK</sequence>
<dbReference type="RefSeq" id="WP_024268974.1">
    <property type="nucleotide sequence ID" value="NC_023035.1"/>
</dbReference>